<feature type="region of interest" description="Disordered" evidence="1">
    <location>
        <begin position="193"/>
        <end position="215"/>
    </location>
</feature>
<gene>
    <name evidence="3" type="ORF">C882_0132</name>
</gene>
<evidence type="ECO:0008006" key="5">
    <source>
        <dbReference type="Google" id="ProtNLM"/>
    </source>
</evidence>
<sequence length="215" mass="23114">MAQDESDRRPPDRRPPPENRADRDPPPSPRDPHAPHADTSDVSAATDTGPGPAHHPPPPTDDSGPPTPRGAHGPHAGRPAGEASRGAVSGTVKAVYILYFVGVFVALAVIIGALIAFFKRQPSTRVEQTHYDFQIRTFIGSVVAWIVGAVVLYLGPAFMPFAWAIMLLWAFWIVIRSAKGLSWAGRGEPVQDPDNWLFGGGGTQRAGDVDRRPPP</sequence>
<evidence type="ECO:0000313" key="3">
    <source>
        <dbReference type="EMBL" id="EKV30051.1"/>
    </source>
</evidence>
<dbReference type="eggNOG" id="COG3671">
    <property type="taxonomic scope" value="Bacteria"/>
</dbReference>
<name>K9HNH1_9PROT</name>
<feature type="transmembrane region" description="Helical" evidence="2">
    <location>
        <begin position="96"/>
        <end position="118"/>
    </location>
</feature>
<dbReference type="EMBL" id="ANHY01000010">
    <property type="protein sequence ID" value="EKV30051.1"/>
    <property type="molecule type" value="Genomic_DNA"/>
</dbReference>
<comment type="caution">
    <text evidence="3">The sequence shown here is derived from an EMBL/GenBank/DDBJ whole genome shotgun (WGS) entry which is preliminary data.</text>
</comment>
<feature type="transmembrane region" description="Helical" evidence="2">
    <location>
        <begin position="161"/>
        <end position="178"/>
    </location>
</feature>
<keyword evidence="2" id="KW-0472">Membrane</keyword>
<protein>
    <recommendedName>
        <fullName evidence="5">Transmembrane protein</fullName>
    </recommendedName>
</protein>
<keyword evidence="4" id="KW-1185">Reference proteome</keyword>
<dbReference type="STRING" id="1238182.C882_0132"/>
<evidence type="ECO:0000256" key="1">
    <source>
        <dbReference type="SAM" id="MobiDB-lite"/>
    </source>
</evidence>
<keyword evidence="2" id="KW-1133">Transmembrane helix</keyword>
<reference evidence="3 4" key="1">
    <citation type="journal article" date="2013" name="Genome Announc.">
        <title>Draft Genome Sequence of an Alphaproteobacterium, Caenispirillum salinarum AK4(T), Isolated from a Solar Saltern.</title>
        <authorList>
            <person name="Khatri I."/>
            <person name="Singh A."/>
            <person name="Korpole S."/>
            <person name="Pinnaka A.K."/>
            <person name="Subramanian S."/>
        </authorList>
    </citation>
    <scope>NUCLEOTIDE SEQUENCE [LARGE SCALE GENOMIC DNA]</scope>
    <source>
        <strain evidence="3 4">AK4</strain>
    </source>
</reference>
<accession>K9HNH1</accession>
<feature type="region of interest" description="Disordered" evidence="1">
    <location>
        <begin position="1"/>
        <end position="84"/>
    </location>
</feature>
<feature type="compositionally biased region" description="Pro residues" evidence="1">
    <location>
        <begin position="53"/>
        <end position="68"/>
    </location>
</feature>
<dbReference type="Proteomes" id="UP000009881">
    <property type="component" value="Unassembled WGS sequence"/>
</dbReference>
<dbReference type="OrthoDB" id="5405464at2"/>
<dbReference type="AlphaFoldDB" id="K9HNH1"/>
<keyword evidence="2" id="KW-0812">Transmembrane</keyword>
<evidence type="ECO:0000313" key="4">
    <source>
        <dbReference type="Proteomes" id="UP000009881"/>
    </source>
</evidence>
<organism evidence="3 4">
    <name type="scientific">Caenispirillum salinarum AK4</name>
    <dbReference type="NCBI Taxonomy" id="1238182"/>
    <lineage>
        <taxon>Bacteria</taxon>
        <taxon>Pseudomonadati</taxon>
        <taxon>Pseudomonadota</taxon>
        <taxon>Alphaproteobacteria</taxon>
        <taxon>Rhodospirillales</taxon>
        <taxon>Novispirillaceae</taxon>
        <taxon>Caenispirillum</taxon>
    </lineage>
</organism>
<feature type="compositionally biased region" description="Low complexity" evidence="1">
    <location>
        <begin position="69"/>
        <end position="81"/>
    </location>
</feature>
<evidence type="ECO:0000256" key="2">
    <source>
        <dbReference type="SAM" id="Phobius"/>
    </source>
</evidence>
<feature type="compositionally biased region" description="Basic and acidic residues" evidence="1">
    <location>
        <begin position="1"/>
        <end position="39"/>
    </location>
</feature>
<proteinExistence type="predicted"/>
<dbReference type="RefSeq" id="WP_009540792.1">
    <property type="nucleotide sequence ID" value="NZ_ANHY01000010.1"/>
</dbReference>
<feature type="transmembrane region" description="Helical" evidence="2">
    <location>
        <begin position="138"/>
        <end position="155"/>
    </location>
</feature>